<evidence type="ECO:0000256" key="5">
    <source>
        <dbReference type="PROSITE-ProRule" id="PRU00309"/>
    </source>
</evidence>
<dbReference type="AlphaFoldDB" id="A0A9J6D6Z4"/>
<protein>
    <recommendedName>
        <fullName evidence="6">THAP-type domain-containing protein</fullName>
    </recommendedName>
</protein>
<dbReference type="PROSITE" id="PS50950">
    <property type="entry name" value="ZF_THAP"/>
    <property type="match status" value="1"/>
</dbReference>
<evidence type="ECO:0000313" key="8">
    <source>
        <dbReference type="Proteomes" id="UP000821866"/>
    </source>
</evidence>
<evidence type="ECO:0000256" key="1">
    <source>
        <dbReference type="ARBA" id="ARBA00022723"/>
    </source>
</evidence>
<organism evidence="7 8">
    <name type="scientific">Rhipicephalus microplus</name>
    <name type="common">Cattle tick</name>
    <name type="synonym">Boophilus microplus</name>
    <dbReference type="NCBI Taxonomy" id="6941"/>
    <lineage>
        <taxon>Eukaryota</taxon>
        <taxon>Metazoa</taxon>
        <taxon>Ecdysozoa</taxon>
        <taxon>Arthropoda</taxon>
        <taxon>Chelicerata</taxon>
        <taxon>Arachnida</taxon>
        <taxon>Acari</taxon>
        <taxon>Parasitiformes</taxon>
        <taxon>Ixodida</taxon>
        <taxon>Ixodoidea</taxon>
        <taxon>Ixodidae</taxon>
        <taxon>Rhipicephalinae</taxon>
        <taxon>Rhipicephalus</taxon>
        <taxon>Boophilus</taxon>
    </lineage>
</organism>
<dbReference type="GO" id="GO:0003677">
    <property type="term" value="F:DNA binding"/>
    <property type="evidence" value="ECO:0007669"/>
    <property type="project" value="UniProtKB-UniRule"/>
</dbReference>
<keyword evidence="8" id="KW-1185">Reference proteome</keyword>
<proteinExistence type="predicted"/>
<keyword evidence="1" id="KW-0479">Metal-binding</keyword>
<reference evidence="7" key="1">
    <citation type="journal article" date="2020" name="Cell">
        <title>Large-Scale Comparative Analyses of Tick Genomes Elucidate Their Genetic Diversity and Vector Capacities.</title>
        <authorList>
            <consortium name="Tick Genome and Microbiome Consortium (TIGMIC)"/>
            <person name="Jia N."/>
            <person name="Wang J."/>
            <person name="Shi W."/>
            <person name="Du L."/>
            <person name="Sun Y."/>
            <person name="Zhan W."/>
            <person name="Jiang J.F."/>
            <person name="Wang Q."/>
            <person name="Zhang B."/>
            <person name="Ji P."/>
            <person name="Bell-Sakyi L."/>
            <person name="Cui X.M."/>
            <person name="Yuan T.T."/>
            <person name="Jiang B.G."/>
            <person name="Yang W.F."/>
            <person name="Lam T.T."/>
            <person name="Chang Q.C."/>
            <person name="Ding S.J."/>
            <person name="Wang X.J."/>
            <person name="Zhu J.G."/>
            <person name="Ruan X.D."/>
            <person name="Zhao L."/>
            <person name="Wei J.T."/>
            <person name="Ye R.Z."/>
            <person name="Que T.C."/>
            <person name="Du C.H."/>
            <person name="Zhou Y.H."/>
            <person name="Cheng J.X."/>
            <person name="Dai P.F."/>
            <person name="Guo W.B."/>
            <person name="Han X.H."/>
            <person name="Huang E.J."/>
            <person name="Li L.F."/>
            <person name="Wei W."/>
            <person name="Gao Y.C."/>
            <person name="Liu J.Z."/>
            <person name="Shao H.Z."/>
            <person name="Wang X."/>
            <person name="Wang C.C."/>
            <person name="Yang T.C."/>
            <person name="Huo Q.B."/>
            <person name="Li W."/>
            <person name="Chen H.Y."/>
            <person name="Chen S.E."/>
            <person name="Zhou L.G."/>
            <person name="Ni X.B."/>
            <person name="Tian J.H."/>
            <person name="Sheng Y."/>
            <person name="Liu T."/>
            <person name="Pan Y.S."/>
            <person name="Xia L.Y."/>
            <person name="Li J."/>
            <person name="Zhao F."/>
            <person name="Cao W.C."/>
        </authorList>
    </citation>
    <scope>NUCLEOTIDE SEQUENCE</scope>
    <source>
        <strain evidence="7">Rmic-2018</strain>
    </source>
</reference>
<name>A0A9J6D6Z4_RHIMP</name>
<comment type="caution">
    <text evidence="7">The sequence shown here is derived from an EMBL/GenBank/DDBJ whole genome shotgun (WGS) entry which is preliminary data.</text>
</comment>
<dbReference type="GO" id="GO:0008270">
    <property type="term" value="F:zinc ion binding"/>
    <property type="evidence" value="ECO:0007669"/>
    <property type="project" value="UniProtKB-KW"/>
</dbReference>
<keyword evidence="4 5" id="KW-0238">DNA-binding</keyword>
<gene>
    <name evidence="7" type="ORF">HPB51_023014</name>
</gene>
<evidence type="ECO:0000256" key="2">
    <source>
        <dbReference type="ARBA" id="ARBA00022771"/>
    </source>
</evidence>
<sequence>MLASPQEGTRFEAWLYYANRPDLQDKPSVQVQATSVLCSKHFTRDCFTSSDRKRLTRGAVPSVKVQEPRLRSLVHPGIINILAYTLKQLSAIHFFFLTDILAHHHLLEHGKHLQCMRCKYCMHFLLINESSLPCPVKWQVLNSTPSCCRLLPNSSKDDLSAVTPPGSRTSPPASPATLLITPNVSTALTQTPKPLSAPDMSLRKTLVAFRRAPFIFSPCVHAVDKKYAPRRAGGGEERFKVVEVNPDLLCVDGSGGEERRAVEQYQAFRDPVQLANVEIRGCLSQLVER</sequence>
<dbReference type="EMBL" id="JABSTU010000011">
    <property type="protein sequence ID" value="KAH8009958.1"/>
    <property type="molecule type" value="Genomic_DNA"/>
</dbReference>
<evidence type="ECO:0000256" key="4">
    <source>
        <dbReference type="ARBA" id="ARBA00023125"/>
    </source>
</evidence>
<accession>A0A9J6D6Z4</accession>
<evidence type="ECO:0000256" key="3">
    <source>
        <dbReference type="ARBA" id="ARBA00022833"/>
    </source>
</evidence>
<keyword evidence="2 5" id="KW-0863">Zinc-finger</keyword>
<dbReference type="Proteomes" id="UP000821866">
    <property type="component" value="Chromosome 9"/>
</dbReference>
<reference evidence="7" key="2">
    <citation type="submission" date="2021-09" db="EMBL/GenBank/DDBJ databases">
        <authorList>
            <person name="Jia N."/>
            <person name="Wang J."/>
            <person name="Shi W."/>
            <person name="Du L."/>
            <person name="Sun Y."/>
            <person name="Zhan W."/>
            <person name="Jiang J."/>
            <person name="Wang Q."/>
            <person name="Zhang B."/>
            <person name="Ji P."/>
            <person name="Sakyi L.B."/>
            <person name="Cui X."/>
            <person name="Yuan T."/>
            <person name="Jiang B."/>
            <person name="Yang W."/>
            <person name="Lam T.T.-Y."/>
            <person name="Chang Q."/>
            <person name="Ding S."/>
            <person name="Wang X."/>
            <person name="Zhu J."/>
            <person name="Ruan X."/>
            <person name="Zhao L."/>
            <person name="Wei J."/>
            <person name="Que T."/>
            <person name="Du C."/>
            <person name="Cheng J."/>
            <person name="Dai P."/>
            <person name="Han X."/>
            <person name="Huang E."/>
            <person name="Gao Y."/>
            <person name="Liu J."/>
            <person name="Shao H."/>
            <person name="Ye R."/>
            <person name="Li L."/>
            <person name="Wei W."/>
            <person name="Wang X."/>
            <person name="Wang C."/>
            <person name="Huo Q."/>
            <person name="Li W."/>
            <person name="Guo W."/>
            <person name="Chen H."/>
            <person name="Chen S."/>
            <person name="Zhou L."/>
            <person name="Zhou L."/>
            <person name="Ni X."/>
            <person name="Tian J."/>
            <person name="Zhou Y."/>
            <person name="Sheng Y."/>
            <person name="Liu T."/>
            <person name="Pan Y."/>
            <person name="Xia L."/>
            <person name="Li J."/>
            <person name="Zhao F."/>
            <person name="Cao W."/>
        </authorList>
    </citation>
    <scope>NUCLEOTIDE SEQUENCE</scope>
    <source>
        <strain evidence="7">Rmic-2018</strain>
        <tissue evidence="7">Larvae</tissue>
    </source>
</reference>
<keyword evidence="3" id="KW-0862">Zinc</keyword>
<dbReference type="Pfam" id="PF05485">
    <property type="entry name" value="THAP"/>
    <property type="match status" value="1"/>
</dbReference>
<feature type="domain" description="THAP-type" evidence="6">
    <location>
        <begin position="1"/>
        <end position="64"/>
    </location>
</feature>
<evidence type="ECO:0000259" key="6">
    <source>
        <dbReference type="PROSITE" id="PS50950"/>
    </source>
</evidence>
<dbReference type="SMART" id="SM00692">
    <property type="entry name" value="DM3"/>
    <property type="match status" value="1"/>
</dbReference>
<dbReference type="InterPro" id="IPR006612">
    <property type="entry name" value="THAP_Znf"/>
</dbReference>
<dbReference type="SUPFAM" id="SSF57716">
    <property type="entry name" value="Glucocorticoid receptor-like (DNA-binding domain)"/>
    <property type="match status" value="1"/>
</dbReference>
<evidence type="ECO:0000313" key="7">
    <source>
        <dbReference type="EMBL" id="KAH8009958.1"/>
    </source>
</evidence>